<dbReference type="InterPro" id="IPR024989">
    <property type="entry name" value="MFS_assoc_dom"/>
</dbReference>
<feature type="transmembrane region" description="Helical" evidence="6">
    <location>
        <begin position="158"/>
        <end position="177"/>
    </location>
</feature>
<comment type="caution">
    <text evidence="8">The sequence shown here is derived from an EMBL/GenBank/DDBJ whole genome shotgun (WGS) entry which is preliminary data.</text>
</comment>
<dbReference type="InterPro" id="IPR036259">
    <property type="entry name" value="MFS_trans_sf"/>
</dbReference>
<comment type="similarity">
    <text evidence="2">Belongs to the major facilitator superfamily. MFSD6 family.</text>
</comment>
<evidence type="ECO:0000313" key="9">
    <source>
        <dbReference type="Proteomes" id="UP001054837"/>
    </source>
</evidence>
<dbReference type="GO" id="GO:0016020">
    <property type="term" value="C:membrane"/>
    <property type="evidence" value="ECO:0007669"/>
    <property type="project" value="UniProtKB-SubCell"/>
</dbReference>
<dbReference type="AlphaFoldDB" id="A0AAV4M5H2"/>
<feature type="transmembrane region" description="Helical" evidence="6">
    <location>
        <begin position="524"/>
        <end position="544"/>
    </location>
</feature>
<dbReference type="InterPro" id="IPR051717">
    <property type="entry name" value="MFS_MFSD6"/>
</dbReference>
<gene>
    <name evidence="8" type="primary">AVEN_203431_1</name>
    <name evidence="8" type="ORF">CDAR_564051</name>
</gene>
<evidence type="ECO:0000256" key="2">
    <source>
        <dbReference type="ARBA" id="ARBA00005241"/>
    </source>
</evidence>
<feature type="transmembrane region" description="Helical" evidence="6">
    <location>
        <begin position="371"/>
        <end position="395"/>
    </location>
</feature>
<feature type="transmembrane region" description="Helical" evidence="6">
    <location>
        <begin position="444"/>
        <end position="462"/>
    </location>
</feature>
<name>A0AAV4M5H2_9ARAC</name>
<dbReference type="PANTHER" id="PTHR16172">
    <property type="entry name" value="MAJOR FACILITATOR SUPERFAMILY DOMAIN-CONTAINING PROTEIN 6-LIKE"/>
    <property type="match status" value="1"/>
</dbReference>
<dbReference type="PANTHER" id="PTHR16172:SF41">
    <property type="entry name" value="MAJOR FACILITATOR SUPERFAMILY DOMAIN-CONTAINING PROTEIN 6-LIKE"/>
    <property type="match status" value="1"/>
</dbReference>
<keyword evidence="3 6" id="KW-0812">Transmembrane</keyword>
<evidence type="ECO:0000256" key="6">
    <source>
        <dbReference type="SAM" id="Phobius"/>
    </source>
</evidence>
<dbReference type="EMBL" id="BPLQ01000100">
    <property type="protein sequence ID" value="GIX67583.1"/>
    <property type="molecule type" value="Genomic_DNA"/>
</dbReference>
<evidence type="ECO:0000256" key="1">
    <source>
        <dbReference type="ARBA" id="ARBA00004141"/>
    </source>
</evidence>
<keyword evidence="4 6" id="KW-1133">Transmembrane helix</keyword>
<evidence type="ECO:0000256" key="3">
    <source>
        <dbReference type="ARBA" id="ARBA00022692"/>
    </source>
</evidence>
<feature type="transmembrane region" description="Helical" evidence="6">
    <location>
        <begin position="130"/>
        <end position="151"/>
    </location>
</feature>
<evidence type="ECO:0000256" key="5">
    <source>
        <dbReference type="ARBA" id="ARBA00023136"/>
    </source>
</evidence>
<dbReference type="SUPFAM" id="SSF103473">
    <property type="entry name" value="MFS general substrate transporter"/>
    <property type="match status" value="1"/>
</dbReference>
<evidence type="ECO:0000259" key="7">
    <source>
        <dbReference type="Pfam" id="PF12832"/>
    </source>
</evidence>
<feature type="transmembrane region" description="Helical" evidence="6">
    <location>
        <begin position="654"/>
        <end position="673"/>
    </location>
</feature>
<feature type="transmembrane region" description="Helical" evidence="6">
    <location>
        <begin position="493"/>
        <end position="512"/>
    </location>
</feature>
<accession>A0AAV4M5H2</accession>
<feature type="transmembrane region" description="Helical" evidence="6">
    <location>
        <begin position="556"/>
        <end position="576"/>
    </location>
</feature>
<feature type="transmembrane region" description="Helical" evidence="6">
    <location>
        <begin position="582"/>
        <end position="606"/>
    </location>
</feature>
<keyword evidence="5 6" id="KW-0472">Membrane</keyword>
<dbReference type="Gene3D" id="1.20.1250.20">
    <property type="entry name" value="MFS general substrate transporter like domains"/>
    <property type="match status" value="1"/>
</dbReference>
<evidence type="ECO:0000313" key="8">
    <source>
        <dbReference type="EMBL" id="GIX67583.1"/>
    </source>
</evidence>
<feature type="domain" description="Major facilitator superfamily associated" evidence="7">
    <location>
        <begin position="98"/>
        <end position="653"/>
    </location>
</feature>
<reference evidence="8 9" key="1">
    <citation type="submission" date="2021-06" db="EMBL/GenBank/DDBJ databases">
        <title>Caerostris darwini draft genome.</title>
        <authorList>
            <person name="Kono N."/>
            <person name="Arakawa K."/>
        </authorList>
    </citation>
    <scope>NUCLEOTIDE SEQUENCE [LARGE SCALE GENOMIC DNA]</scope>
</reference>
<protein>
    <submittedName>
        <fullName evidence="8">MFS_1_like domain-containing protein</fullName>
    </submittedName>
</protein>
<evidence type="ECO:0000256" key="4">
    <source>
        <dbReference type="ARBA" id="ARBA00022989"/>
    </source>
</evidence>
<sequence>MSQFEISKPIHGVNRICDIHVGKGHCMENPDEGERYTTSHVRYQNWKFSVKLKSCAKKAKSLIKYSGHVHGSVIGTDPEKTRLFEIFIMITPERQIFLSLNVVNFLFYAGIAGVAPFFSVHMRALGLTVWHAIWVHAASGMVCIVAPLLLGSLAESRLYKLCFSLSLAACLAAYLALAHVPPVRRAHRQPRLDFDCSSPLSAALHLEKCPNFDTCAQVAEAWSSNALFRLSHCRFEYKDDLAPSDPLQMCFRTTGNTTHHCLVYDPHVRENPALEFNSDLTTWQFTEYRNVSPREFAEADPDSPPLTVCSFSPATSGTAIRLGGRSHDALTCQRSLTDRVEGIKCVLSLQRARGGGRAPCFDVLGDLSRTFWLYLGLRTVADALFVSALCLLEGVTLRVIQSGPQNRGAYGRSKVCPAAALAIFPLAGGALLDNFAPESGSPHYLLPFVLFAVCEAFAALLVHPAPLPVGGNTFRYELEASSRRASPASLERCVAAAAAALLGAAWSVSQVFDPLLYQDLRFGHLTLGACQSVVFLCAIPFLGVSKILIQNIGEASLVSAAFAFHALHLAGLSFTGEWGSSWWALPFEAMKAFTLPIAWVALAAGVERGSSSKGNRIAMHYVLAIAHFGIGRILGCSAAGFVSEKYSMSVSYRAVSVFCLVMSVLYLCFHHCFMKPRHRKIVAARCALQRQSISGSCLLLFESVPVNGRIVSANQN</sequence>
<comment type="subcellular location">
    <subcellularLocation>
        <location evidence="1">Membrane</location>
        <topology evidence="1">Multi-pass membrane protein</topology>
    </subcellularLocation>
</comment>
<proteinExistence type="inferred from homology"/>
<keyword evidence="9" id="KW-1185">Reference proteome</keyword>
<feature type="transmembrane region" description="Helical" evidence="6">
    <location>
        <begin position="415"/>
        <end position="432"/>
    </location>
</feature>
<organism evidence="8 9">
    <name type="scientific">Caerostris darwini</name>
    <dbReference type="NCBI Taxonomy" id="1538125"/>
    <lineage>
        <taxon>Eukaryota</taxon>
        <taxon>Metazoa</taxon>
        <taxon>Ecdysozoa</taxon>
        <taxon>Arthropoda</taxon>
        <taxon>Chelicerata</taxon>
        <taxon>Arachnida</taxon>
        <taxon>Araneae</taxon>
        <taxon>Araneomorphae</taxon>
        <taxon>Entelegynae</taxon>
        <taxon>Araneoidea</taxon>
        <taxon>Araneidae</taxon>
        <taxon>Caerostris</taxon>
    </lineage>
</organism>
<feature type="transmembrane region" description="Helical" evidence="6">
    <location>
        <begin position="96"/>
        <end position="118"/>
    </location>
</feature>
<dbReference type="Proteomes" id="UP001054837">
    <property type="component" value="Unassembled WGS sequence"/>
</dbReference>
<dbReference type="Pfam" id="PF12832">
    <property type="entry name" value="MFS_1_like"/>
    <property type="match status" value="1"/>
</dbReference>
<feature type="transmembrane region" description="Helical" evidence="6">
    <location>
        <begin position="618"/>
        <end position="642"/>
    </location>
</feature>